<evidence type="ECO:0000259" key="1">
    <source>
        <dbReference type="Pfam" id="PF12146"/>
    </source>
</evidence>
<evidence type="ECO:0000313" key="3">
    <source>
        <dbReference type="EMBL" id="MCS0595628.1"/>
    </source>
</evidence>
<keyword evidence="3" id="KW-0378">Hydrolase</keyword>
<accession>A0ABT2AHB0</accession>
<comment type="caution">
    <text evidence="3">The sequence shown here is derived from an EMBL/GenBank/DDBJ whole genome shotgun (WGS) entry which is preliminary data.</text>
</comment>
<dbReference type="Pfam" id="PF12697">
    <property type="entry name" value="Abhydrolase_6"/>
    <property type="match status" value="1"/>
</dbReference>
<dbReference type="PANTHER" id="PTHR43265">
    <property type="entry name" value="ESTERASE ESTD"/>
    <property type="match status" value="1"/>
</dbReference>
<dbReference type="Proteomes" id="UP001206572">
    <property type="component" value="Unassembled WGS sequence"/>
</dbReference>
<name>A0ABT2AHB0_9BURK</name>
<gene>
    <name evidence="3" type="ORF">NX780_04640</name>
</gene>
<dbReference type="InterPro" id="IPR029058">
    <property type="entry name" value="AB_hydrolase_fold"/>
</dbReference>
<evidence type="ECO:0000259" key="2">
    <source>
        <dbReference type="Pfam" id="PF12697"/>
    </source>
</evidence>
<dbReference type="Gene3D" id="3.40.50.1820">
    <property type="entry name" value="alpha/beta hydrolase"/>
    <property type="match status" value="2"/>
</dbReference>
<dbReference type="SUPFAM" id="SSF53474">
    <property type="entry name" value="alpha/beta-Hydrolases"/>
    <property type="match status" value="2"/>
</dbReference>
<dbReference type="RefSeq" id="WP_258826679.1">
    <property type="nucleotide sequence ID" value="NZ_JANUHA010000002.1"/>
</dbReference>
<dbReference type="GO" id="GO:0016787">
    <property type="term" value="F:hydrolase activity"/>
    <property type="evidence" value="ECO:0007669"/>
    <property type="project" value="UniProtKB-KW"/>
</dbReference>
<dbReference type="InterPro" id="IPR017532">
    <property type="entry name" value="Hydrolase-2_PEP"/>
</dbReference>
<evidence type="ECO:0000313" key="4">
    <source>
        <dbReference type="Proteomes" id="UP001206572"/>
    </source>
</evidence>
<organism evidence="3 4">
    <name type="scientific">Massilia agri</name>
    <dbReference type="NCBI Taxonomy" id="1886785"/>
    <lineage>
        <taxon>Bacteria</taxon>
        <taxon>Pseudomonadati</taxon>
        <taxon>Pseudomonadota</taxon>
        <taxon>Betaproteobacteria</taxon>
        <taxon>Burkholderiales</taxon>
        <taxon>Oxalobacteraceae</taxon>
        <taxon>Telluria group</taxon>
        <taxon>Massilia</taxon>
    </lineage>
</organism>
<dbReference type="Pfam" id="PF12146">
    <property type="entry name" value="Hydrolase_4"/>
    <property type="match status" value="1"/>
</dbReference>
<feature type="domain" description="AB hydrolase-1" evidence="2">
    <location>
        <begin position="336"/>
        <end position="554"/>
    </location>
</feature>
<dbReference type="InterPro" id="IPR022742">
    <property type="entry name" value="Hydrolase_4"/>
</dbReference>
<dbReference type="NCBIfam" id="TIGR03100">
    <property type="entry name" value="hydr1_PEP"/>
    <property type="match status" value="1"/>
</dbReference>
<dbReference type="PANTHER" id="PTHR43265:SF1">
    <property type="entry name" value="ESTERASE ESTD"/>
    <property type="match status" value="1"/>
</dbReference>
<proteinExistence type="predicted"/>
<dbReference type="EMBL" id="JANUHA010000002">
    <property type="protein sequence ID" value="MCS0595628.1"/>
    <property type="molecule type" value="Genomic_DNA"/>
</dbReference>
<dbReference type="InterPro" id="IPR000073">
    <property type="entry name" value="AB_hydrolase_1"/>
</dbReference>
<dbReference type="InterPro" id="IPR053145">
    <property type="entry name" value="AB_hydrolase_Est10"/>
</dbReference>
<protein>
    <submittedName>
        <fullName evidence="3">Hydrolase 1, exosortase A system-associated</fullName>
    </submittedName>
</protein>
<dbReference type="NCBIfam" id="TIGR03101">
    <property type="entry name" value="hydr2_PEP"/>
    <property type="match status" value="1"/>
</dbReference>
<keyword evidence="4" id="KW-1185">Reference proteome</keyword>
<dbReference type="InterPro" id="IPR017531">
    <property type="entry name" value="Hydrolase-1_PEP"/>
</dbReference>
<sequence>MPGPRHAPAEPLFLDTAGGARFCLFHRPAGSCRGALVYVHPFAEEMNKSRRMAALQARAFAARGVAVLQIDLQGCGDSAGEFLDARWEGWKADLAAACAWLAERTGREVGLWGLRLGALLALDYAREAAHPVERLLLWQPVTNGAAFLTQFLRLRLAGELLHEQKEGSSTQALRAQLAAGIPLDVAGYTLHPALAAAVDAANAASLPVRGCPVHWVELLAAPERPLPPAVARLAEDWRAQGVDLHLHPVAGPAFWQTPEIAEAPALLEAGSALYAALADVAETPVPAGKTTDGAERGLVFACEGDWLYGILHAPARPRRHGVLIVVGGPQVRTGSHRQFTLLARVLAAAGIPVLRFDYRGMGDSEGEPRAFDTAENDIRAAMDAFFAAVPGLEGVTLWGLCDGATASSLYAPGDARVHGLALLNPWVRTEEGAARATIRHYYGRRLLDPALWKKIAGGRFDYRGAAASFLSLASSAFASKPQAIQEDAPLPDRMLASLQDFRGALLVMLSGADLTAQEFADLPGSRPDWAALLEAPRVTRRTLPKADHTCSRPEWHEEVCGWTRDWLLAHAEQGEACANL</sequence>
<feature type="domain" description="Serine aminopeptidase S33" evidence="1">
    <location>
        <begin position="32"/>
        <end position="154"/>
    </location>
</feature>
<reference evidence="3 4" key="1">
    <citation type="submission" date="2022-08" db="EMBL/GenBank/DDBJ databases">
        <title>Reclassification of Massilia species as members of the genera Telluria, Duganella, Pseudoduganella, Mokoshia gen. nov. and Zemynaea gen. nov. using orthogonal and non-orthogonal genome-based approaches.</title>
        <authorList>
            <person name="Bowman J.P."/>
        </authorList>
    </citation>
    <scope>NUCLEOTIDE SEQUENCE [LARGE SCALE GENOMIC DNA]</scope>
    <source>
        <strain evidence="3 4">JCM 31661</strain>
    </source>
</reference>